<dbReference type="Gene3D" id="3.90.550.10">
    <property type="entry name" value="Spore Coat Polysaccharide Biosynthesis Protein SpsA, Chain A"/>
    <property type="match status" value="1"/>
</dbReference>
<keyword evidence="3" id="KW-0808">Transferase</keyword>
<protein>
    <recommendedName>
        <fullName evidence="4">Glycosyltransferase 2-like domain-containing protein</fullName>
    </recommendedName>
</protein>
<gene>
    <name evidence="5" type="ORF">AOC36_08415</name>
</gene>
<feature type="domain" description="Glycosyltransferase 2-like" evidence="4">
    <location>
        <begin position="10"/>
        <end position="167"/>
    </location>
</feature>
<reference evidence="5 6" key="1">
    <citation type="submission" date="2015-10" db="EMBL/GenBank/DDBJ databases">
        <title>Erysipelothrix larvae sp. LV19 isolated from the larval gut of the rhinoceros beetle, Trypoxylus dichotomus.</title>
        <authorList>
            <person name="Lim S."/>
            <person name="Kim B.-C."/>
        </authorList>
    </citation>
    <scope>NUCLEOTIDE SEQUENCE [LARGE SCALE GENOMIC DNA]</scope>
    <source>
        <strain evidence="5 6">LV19</strain>
    </source>
</reference>
<evidence type="ECO:0000256" key="3">
    <source>
        <dbReference type="ARBA" id="ARBA00022679"/>
    </source>
</evidence>
<accession>A0A120JTU7</accession>
<sequence>MTSRKEFDVSIIMSVYDESEQLIFESVRSMINQTFSRFEFIIVNDNPESKRINNILNRISNLDTRIKVLTNETNIGLAKSLNKAITASKFDYIARMDADDISLKDRLEKQVHAFKINDNLDIVGTDYALIGEQGEAIEQKHFLAISDLDIKEYLQFDSPICHPSVMMKKSKYLELGCYNPLPSAQDYDLWVRANKNGMTFYNIPEVLIHYRVRSDGISHTNLLRQFLCTEYSRKKLASSENFVLEELKDYLEDNGANDSTKVDNFKKDTRVFLKFLHNIKSTSSIKPFIQTLLNLAVNAPFRRWLKNWFRLFLLRRKLAQSSLT</sequence>
<dbReference type="InterPro" id="IPR050834">
    <property type="entry name" value="Glycosyltransf_2"/>
</dbReference>
<dbReference type="OrthoDB" id="9785185at2"/>
<dbReference type="KEGG" id="erl:AOC36_08415"/>
<keyword evidence="2" id="KW-0328">Glycosyltransferase</keyword>
<dbReference type="SUPFAM" id="SSF53448">
    <property type="entry name" value="Nucleotide-diphospho-sugar transferases"/>
    <property type="match status" value="1"/>
</dbReference>
<evidence type="ECO:0000256" key="1">
    <source>
        <dbReference type="ARBA" id="ARBA00006739"/>
    </source>
</evidence>
<evidence type="ECO:0000313" key="5">
    <source>
        <dbReference type="EMBL" id="AMC94008.1"/>
    </source>
</evidence>
<evidence type="ECO:0000256" key="2">
    <source>
        <dbReference type="ARBA" id="ARBA00022676"/>
    </source>
</evidence>
<dbReference type="GO" id="GO:0016757">
    <property type="term" value="F:glycosyltransferase activity"/>
    <property type="evidence" value="ECO:0007669"/>
    <property type="project" value="UniProtKB-KW"/>
</dbReference>
<dbReference type="PANTHER" id="PTHR43685:SF5">
    <property type="entry name" value="GLYCOSYLTRANSFERASE EPSE-RELATED"/>
    <property type="match status" value="1"/>
</dbReference>
<keyword evidence="6" id="KW-1185">Reference proteome</keyword>
<comment type="similarity">
    <text evidence="1">Belongs to the glycosyltransferase 2 family.</text>
</comment>
<dbReference type="Proteomes" id="UP000063781">
    <property type="component" value="Chromosome"/>
</dbReference>
<proteinExistence type="inferred from homology"/>
<dbReference type="RefSeq" id="WP_067633311.1">
    <property type="nucleotide sequence ID" value="NZ_CP013213.1"/>
</dbReference>
<name>A0A120JTU7_9FIRM</name>
<dbReference type="InterPro" id="IPR029044">
    <property type="entry name" value="Nucleotide-diphossugar_trans"/>
</dbReference>
<organism evidence="5 6">
    <name type="scientific">Erysipelothrix larvae</name>
    <dbReference type="NCBI Taxonomy" id="1514105"/>
    <lineage>
        <taxon>Bacteria</taxon>
        <taxon>Bacillati</taxon>
        <taxon>Bacillota</taxon>
        <taxon>Erysipelotrichia</taxon>
        <taxon>Erysipelotrichales</taxon>
        <taxon>Erysipelotrichaceae</taxon>
        <taxon>Erysipelothrix</taxon>
    </lineage>
</organism>
<evidence type="ECO:0000259" key="4">
    <source>
        <dbReference type="Pfam" id="PF00535"/>
    </source>
</evidence>
<dbReference type="AlphaFoldDB" id="A0A120JTU7"/>
<dbReference type="EMBL" id="CP013213">
    <property type="protein sequence ID" value="AMC94008.1"/>
    <property type="molecule type" value="Genomic_DNA"/>
</dbReference>
<evidence type="ECO:0000313" key="6">
    <source>
        <dbReference type="Proteomes" id="UP000063781"/>
    </source>
</evidence>
<dbReference type="STRING" id="1514105.AOC36_08415"/>
<dbReference type="PANTHER" id="PTHR43685">
    <property type="entry name" value="GLYCOSYLTRANSFERASE"/>
    <property type="match status" value="1"/>
</dbReference>
<dbReference type="Pfam" id="PF00535">
    <property type="entry name" value="Glycos_transf_2"/>
    <property type="match status" value="1"/>
</dbReference>
<dbReference type="InterPro" id="IPR001173">
    <property type="entry name" value="Glyco_trans_2-like"/>
</dbReference>